<reference evidence="2 3" key="1">
    <citation type="submission" date="2019-06" db="EMBL/GenBank/DDBJ databases">
        <title>Genome of Methylobacterium sp. 17Sr1-39.</title>
        <authorList>
            <person name="Seo T."/>
        </authorList>
    </citation>
    <scope>NUCLEOTIDE SEQUENCE [LARGE SCALE GENOMIC DNA]</scope>
    <source>
        <strain evidence="2 3">17Sr1-39</strain>
    </source>
</reference>
<organism evidence="2 3">
    <name type="scientific">Methylobacterium terricola</name>
    <dbReference type="NCBI Taxonomy" id="2583531"/>
    <lineage>
        <taxon>Bacteria</taxon>
        <taxon>Pseudomonadati</taxon>
        <taxon>Pseudomonadota</taxon>
        <taxon>Alphaproteobacteria</taxon>
        <taxon>Hyphomicrobiales</taxon>
        <taxon>Methylobacteriaceae</taxon>
        <taxon>Methylobacterium</taxon>
    </lineage>
</organism>
<evidence type="ECO:0000313" key="2">
    <source>
        <dbReference type="EMBL" id="TNC06644.1"/>
    </source>
</evidence>
<comment type="caution">
    <text evidence="2">The sequence shown here is derived from an EMBL/GenBank/DDBJ whole genome shotgun (WGS) entry which is preliminary data.</text>
</comment>
<name>A0A5C4L8E5_9HYPH</name>
<dbReference type="OrthoDB" id="9812255at2"/>
<protein>
    <submittedName>
        <fullName evidence="2">Signal peptide prediction</fullName>
    </submittedName>
</protein>
<dbReference type="Gene3D" id="3.40.190.10">
    <property type="entry name" value="Periplasmic binding protein-like II"/>
    <property type="match status" value="2"/>
</dbReference>
<dbReference type="Proteomes" id="UP000305267">
    <property type="component" value="Unassembled WGS sequence"/>
</dbReference>
<dbReference type="PANTHER" id="PTHR30222">
    <property type="entry name" value="SPERMIDINE/PUTRESCINE-BINDING PERIPLASMIC PROTEIN"/>
    <property type="match status" value="1"/>
</dbReference>
<evidence type="ECO:0000313" key="3">
    <source>
        <dbReference type="Proteomes" id="UP000305267"/>
    </source>
</evidence>
<sequence>MPSSRPRLRVIARREFVPAPLREEAARALAIDIDFEVVDSLDGLRRVVTAPESFDVYHQWHTVDLIWTSRAIRPIVLDRLTCAAELRALAHPPLDAQAPPTVTGKLFVQPDGELGPRPGDRVSMLPVLRGIDGFAYQPGLRDVIGPDAPESWGWLFDDRLSGRVGLLSDPVLGMIEAALATEASQGVAFGDVGNLTIEEIDHVADTLIQLKKRGHFRGTWSNYEEAARLMQRGALIQSMFTPGITRLRRETMEVAVANPVEGGRGWHSDLCLSAAADGETLDAAYAYLNWWAGGWPGACLSRQGYYACLPERARAFLSPAEWDYWYEGLPAATALPDPFGLPAIPAGHLREGGSYAARMARVRVWNTFMDEHGYLVRRWREFLEA</sequence>
<keyword evidence="1" id="KW-0732">Signal</keyword>
<dbReference type="RefSeq" id="WP_139040476.1">
    <property type="nucleotide sequence ID" value="NZ_VDDA01000047.1"/>
</dbReference>
<dbReference type="PANTHER" id="PTHR30222:SF17">
    <property type="entry name" value="SPERMIDINE_PUTRESCINE-BINDING PERIPLASMIC PROTEIN"/>
    <property type="match status" value="1"/>
</dbReference>
<dbReference type="AlphaFoldDB" id="A0A5C4L8E5"/>
<dbReference type="EMBL" id="VDDA01000047">
    <property type="protein sequence ID" value="TNC06644.1"/>
    <property type="molecule type" value="Genomic_DNA"/>
</dbReference>
<proteinExistence type="predicted"/>
<evidence type="ECO:0000256" key="1">
    <source>
        <dbReference type="ARBA" id="ARBA00022729"/>
    </source>
</evidence>
<keyword evidence="3" id="KW-1185">Reference proteome</keyword>
<gene>
    <name evidence="2" type="ORF">FF100_34235</name>
</gene>
<accession>A0A5C4L8E5</accession>
<dbReference type="SUPFAM" id="SSF53850">
    <property type="entry name" value="Periplasmic binding protein-like II"/>
    <property type="match status" value="1"/>
</dbReference>